<sequence>MSQTAQCKNCEKKFDASFDYCPYCGQEAADNLTIGVLFSNTISNYFSIDARFFKSFIPLMTKPGVLARRFVDGKRLSYLHPAQFYLFVSVLFFFIFSFTIRKADTEMSKALEEGLNREVPVDSISAKVDSVGIAIAKDALKKNQVHTGMTDEEIQALDSVFITGTDVSSGLWGSKKGELDSLIANDAPQSEKLKAIGMKEDAGVFTTKVFTQMLKFYEQRGGGILKTLYDIIPIAMFILLPLFALLLKIFYWRRGTFAHHMVFSFYFFTFIFMTFCVLILANMLFEIPLWIEIPIIFSQIIYLIIALHNFYNSSWIGAFFKANIISFAYMLFVLPLAISGLIFVSFMLY</sequence>
<feature type="transmembrane region" description="Helical" evidence="1">
    <location>
        <begin position="257"/>
        <end position="280"/>
    </location>
</feature>
<reference evidence="2 3" key="1">
    <citation type="submission" date="2020-01" db="EMBL/GenBank/DDBJ databases">
        <title>Bacteria diversity of Porities sp.</title>
        <authorList>
            <person name="Wang G."/>
        </authorList>
    </citation>
    <scope>NUCLEOTIDE SEQUENCE [LARGE SCALE GENOMIC DNA]</scope>
    <source>
        <strain evidence="2 3">R33</strain>
    </source>
</reference>
<feature type="transmembrane region" description="Helical" evidence="1">
    <location>
        <begin position="287"/>
        <end position="307"/>
    </location>
</feature>
<evidence type="ECO:0000256" key="1">
    <source>
        <dbReference type="SAM" id="Phobius"/>
    </source>
</evidence>
<evidence type="ECO:0000313" key="2">
    <source>
        <dbReference type="EMBL" id="NAS13313.1"/>
    </source>
</evidence>
<evidence type="ECO:0000313" key="3">
    <source>
        <dbReference type="Proteomes" id="UP000475249"/>
    </source>
</evidence>
<name>A0A6L9EF85_9FLAO</name>
<keyword evidence="1" id="KW-0812">Transmembrane</keyword>
<comment type="caution">
    <text evidence="2">The sequence shown here is derived from an EMBL/GenBank/DDBJ whole genome shotgun (WGS) entry which is preliminary data.</text>
</comment>
<dbReference type="RefSeq" id="WP_161436350.1">
    <property type="nucleotide sequence ID" value="NZ_WXYO01000006.1"/>
</dbReference>
<dbReference type="InterPro" id="IPR022134">
    <property type="entry name" value="DUF3667"/>
</dbReference>
<organism evidence="2 3">
    <name type="scientific">Poritiphilus flavus</name>
    <dbReference type="NCBI Taxonomy" id="2697053"/>
    <lineage>
        <taxon>Bacteria</taxon>
        <taxon>Pseudomonadati</taxon>
        <taxon>Bacteroidota</taxon>
        <taxon>Flavobacteriia</taxon>
        <taxon>Flavobacteriales</taxon>
        <taxon>Flavobacteriaceae</taxon>
        <taxon>Poritiphilus</taxon>
    </lineage>
</organism>
<dbReference type="Pfam" id="PF12412">
    <property type="entry name" value="DUF3667"/>
    <property type="match status" value="1"/>
</dbReference>
<feature type="transmembrane region" description="Helical" evidence="1">
    <location>
        <begin position="228"/>
        <end position="251"/>
    </location>
</feature>
<feature type="transmembrane region" description="Helical" evidence="1">
    <location>
        <begin position="327"/>
        <end position="348"/>
    </location>
</feature>
<dbReference type="Proteomes" id="UP000475249">
    <property type="component" value="Unassembled WGS sequence"/>
</dbReference>
<keyword evidence="3" id="KW-1185">Reference proteome</keyword>
<feature type="transmembrane region" description="Helical" evidence="1">
    <location>
        <begin position="82"/>
        <end position="100"/>
    </location>
</feature>
<gene>
    <name evidence="2" type="ORF">GTQ38_14945</name>
</gene>
<accession>A0A6L9EF85</accession>
<protein>
    <submittedName>
        <fullName evidence="2">DUF3667 domain-containing protein</fullName>
    </submittedName>
</protein>
<keyword evidence="1" id="KW-0472">Membrane</keyword>
<keyword evidence="1" id="KW-1133">Transmembrane helix</keyword>
<dbReference type="EMBL" id="WXYO01000006">
    <property type="protein sequence ID" value="NAS13313.1"/>
    <property type="molecule type" value="Genomic_DNA"/>
</dbReference>
<proteinExistence type="predicted"/>
<dbReference type="AlphaFoldDB" id="A0A6L9EF85"/>